<name>A0AC58L1S1_CASCN</name>
<dbReference type="RefSeq" id="XP_073911082.1">
    <property type="nucleotide sequence ID" value="XM_074054981.1"/>
</dbReference>
<dbReference type="Proteomes" id="UP001732720">
    <property type="component" value="Chromosome 14"/>
</dbReference>
<keyword evidence="2" id="KW-0032">Aminotransferase</keyword>
<sequence length="440" mass="49740">MNYSRFLTAKSMARKPSPIRTTVDIMTKSPNTLISLAPGFPNPNTFPFKSATITVENGGTIQFDEEIMSRALQYSPSYGIPELVSWLKQLQIKLHNPPTAHCPPSQGQMDLCITSGCQDGLCKIYIPQLTMWPSLMPIVFEMIINPGDNILLNEPLYPGTIQAMLPLGCKIINVPSDENGMIPSSLREILSKWKPEDSKDPNKNTPKFLYTIPNGNNPTGNSLTSDRKKEIYELARKYDFLIIEDDPYYFVQFNKPWEPTFLSMDIDGRVIRADSFSKILSSGLRVGFITGPKQLIERIVLHSQVSVLNPCTFSQLMISQLLHQWGEEGFWAHIDRVVGFYKSQRDAVLAAADKWLHGLAEWHVPKAGMFLWIKIKGIPDVKQLIEEKAIKKEILFVPGSAFYVNSSTPSPYFRACFSLVSPEQMEMVFQRLAELIKESL</sequence>
<protein>
    <submittedName>
        <fullName evidence="2">Kynurenine/alpha-aminoadipate aminotransferase, mitochondrial isoform X1</fullName>
    </submittedName>
</protein>
<keyword evidence="2" id="KW-0808">Transferase</keyword>
<proteinExistence type="predicted"/>
<reference evidence="2" key="1">
    <citation type="submission" date="2025-08" db="UniProtKB">
        <authorList>
            <consortium name="RefSeq"/>
        </authorList>
    </citation>
    <scope>IDENTIFICATION</scope>
</reference>
<keyword evidence="1" id="KW-1185">Reference proteome</keyword>
<evidence type="ECO:0000313" key="2">
    <source>
        <dbReference type="RefSeq" id="XP_073911082.1"/>
    </source>
</evidence>
<gene>
    <name evidence="2" type="primary">Aadat</name>
</gene>
<evidence type="ECO:0000313" key="1">
    <source>
        <dbReference type="Proteomes" id="UP001732720"/>
    </source>
</evidence>
<accession>A0AC58L1S1</accession>
<organism evidence="1 2">
    <name type="scientific">Castor canadensis</name>
    <name type="common">American beaver</name>
    <dbReference type="NCBI Taxonomy" id="51338"/>
    <lineage>
        <taxon>Eukaryota</taxon>
        <taxon>Metazoa</taxon>
        <taxon>Chordata</taxon>
        <taxon>Craniata</taxon>
        <taxon>Vertebrata</taxon>
        <taxon>Euteleostomi</taxon>
        <taxon>Mammalia</taxon>
        <taxon>Eutheria</taxon>
        <taxon>Euarchontoglires</taxon>
        <taxon>Glires</taxon>
        <taxon>Rodentia</taxon>
        <taxon>Castorimorpha</taxon>
        <taxon>Castoridae</taxon>
        <taxon>Castor</taxon>
    </lineage>
</organism>